<accession>A0A1M6DSQ5</accession>
<gene>
    <name evidence="2" type="ORF">SAMN02745751_01031</name>
</gene>
<keyword evidence="3" id="KW-1185">Reference proteome</keyword>
<dbReference type="Gene3D" id="1.10.8.10">
    <property type="entry name" value="DNA helicase RuvA subunit, C-terminal domain"/>
    <property type="match status" value="1"/>
</dbReference>
<feature type="domain" description="DUF4342" evidence="1">
    <location>
        <begin position="43"/>
        <end position="117"/>
    </location>
</feature>
<dbReference type="Proteomes" id="UP000184052">
    <property type="component" value="Unassembled WGS sequence"/>
</dbReference>
<dbReference type="AlphaFoldDB" id="A0A1M6DSQ5"/>
<dbReference type="InterPro" id="IPR009060">
    <property type="entry name" value="UBA-like_sf"/>
</dbReference>
<evidence type="ECO:0000313" key="2">
    <source>
        <dbReference type="EMBL" id="SHI76286.1"/>
    </source>
</evidence>
<dbReference type="Pfam" id="PF14242">
    <property type="entry name" value="DUF4342"/>
    <property type="match status" value="1"/>
</dbReference>
<dbReference type="STRING" id="1121476.SAMN02745751_01031"/>
<evidence type="ECO:0000313" key="3">
    <source>
        <dbReference type="Proteomes" id="UP000184052"/>
    </source>
</evidence>
<protein>
    <recommendedName>
        <fullName evidence="1">DUF4342 domain-containing protein</fullName>
    </recommendedName>
</protein>
<dbReference type="InterPro" id="IPR025642">
    <property type="entry name" value="DUF4342"/>
</dbReference>
<dbReference type="EMBL" id="FQZL01000006">
    <property type="protein sequence ID" value="SHI76286.1"/>
    <property type="molecule type" value="Genomic_DNA"/>
</dbReference>
<organism evidence="2 3">
    <name type="scientific">Dethiosulfatibacter aminovorans DSM 17477</name>
    <dbReference type="NCBI Taxonomy" id="1121476"/>
    <lineage>
        <taxon>Bacteria</taxon>
        <taxon>Bacillati</taxon>
        <taxon>Bacillota</taxon>
        <taxon>Tissierellia</taxon>
        <taxon>Dethiosulfatibacter</taxon>
    </lineage>
</organism>
<dbReference type="RefSeq" id="WP_073048132.1">
    <property type="nucleotide sequence ID" value="NZ_FQZL01000006.1"/>
</dbReference>
<evidence type="ECO:0000259" key="1">
    <source>
        <dbReference type="Pfam" id="PF14242"/>
    </source>
</evidence>
<sequence>MFDDLKKVDEIIKRTNCSYEDARGALLDSGGDLLAAIIYVERKKSTEEKLKARSEDVIDEIKKAIVDANASKLVVKKGDEILINIPVSAGVIGAVLAPLFSVAGITAAMVSNYEFDIYTKDGNKINLNSKLEESLDRIDKSINKIKDEFNIHKK</sequence>
<reference evidence="2 3" key="1">
    <citation type="submission" date="2016-11" db="EMBL/GenBank/DDBJ databases">
        <authorList>
            <person name="Jaros S."/>
            <person name="Januszkiewicz K."/>
            <person name="Wedrychowicz H."/>
        </authorList>
    </citation>
    <scope>NUCLEOTIDE SEQUENCE [LARGE SCALE GENOMIC DNA]</scope>
    <source>
        <strain evidence="2 3">DSM 17477</strain>
    </source>
</reference>
<dbReference type="SUPFAM" id="SSF46934">
    <property type="entry name" value="UBA-like"/>
    <property type="match status" value="1"/>
</dbReference>
<name>A0A1M6DSQ5_9FIRM</name>
<proteinExistence type="predicted"/>